<evidence type="ECO:0000256" key="1">
    <source>
        <dbReference type="SAM" id="MobiDB-lite"/>
    </source>
</evidence>
<feature type="compositionally biased region" description="Polar residues" evidence="1">
    <location>
        <begin position="143"/>
        <end position="154"/>
    </location>
</feature>
<gene>
    <name evidence="2" type="ORF">PtA15_9A604</name>
</gene>
<name>A0ABY7CVK8_9BASI</name>
<dbReference type="RefSeq" id="XP_053024032.1">
    <property type="nucleotide sequence ID" value="XM_053172831.1"/>
</dbReference>
<feature type="compositionally biased region" description="Polar residues" evidence="1">
    <location>
        <begin position="112"/>
        <end position="125"/>
    </location>
</feature>
<evidence type="ECO:0000313" key="2">
    <source>
        <dbReference type="EMBL" id="WAQ88477.1"/>
    </source>
</evidence>
<feature type="compositionally biased region" description="Polar residues" evidence="1">
    <location>
        <begin position="203"/>
        <end position="236"/>
    </location>
</feature>
<dbReference type="Proteomes" id="UP001164743">
    <property type="component" value="Chromosome 9A"/>
</dbReference>
<keyword evidence="3" id="KW-1185">Reference proteome</keyword>
<proteinExistence type="predicted"/>
<organism evidence="2 3">
    <name type="scientific">Puccinia triticina</name>
    <dbReference type="NCBI Taxonomy" id="208348"/>
    <lineage>
        <taxon>Eukaryota</taxon>
        <taxon>Fungi</taxon>
        <taxon>Dikarya</taxon>
        <taxon>Basidiomycota</taxon>
        <taxon>Pucciniomycotina</taxon>
        <taxon>Pucciniomycetes</taxon>
        <taxon>Pucciniales</taxon>
        <taxon>Pucciniaceae</taxon>
        <taxon>Puccinia</taxon>
    </lineage>
</organism>
<protein>
    <submittedName>
        <fullName evidence="2">Uncharacterized protein</fullName>
    </submittedName>
</protein>
<reference evidence="2" key="1">
    <citation type="submission" date="2022-10" db="EMBL/GenBank/DDBJ databases">
        <title>Puccinia triticina Genome sequencing and assembly.</title>
        <authorList>
            <person name="Li C."/>
        </authorList>
    </citation>
    <scope>NUCLEOTIDE SEQUENCE</scope>
    <source>
        <strain evidence="2">Pt15</strain>
    </source>
</reference>
<feature type="region of interest" description="Disordered" evidence="1">
    <location>
        <begin position="1"/>
        <end position="162"/>
    </location>
</feature>
<sequence length="307" mass="31890">MANRSTTNHQATDDFFTLTRRVGAKRDPPDYTPNGTAEDAPQESQLGPSQAPEGQSCRLFYEDSNGEDLASPSIEASNSANQNPPGPPDGGNPNATAANAPARLGRHRQDGPTGNSISPARSANPSPCGRASGPAVGDARPNPSRSPDGSTASPLASRGPIPHPAAAARVFLPARGPLAPGGRVFSAPRITSMGRVIPPRLVSNPSPTAAASVPVQATETATALGPSPNQSDSPTPANGARHVPPKATSNPQLDRQWPLAWAPHQAQGRNSPLHRSPSTLRNLPHNPWAPPRKSEDQPQDRLSKPGS</sequence>
<feature type="compositionally biased region" description="Basic and acidic residues" evidence="1">
    <location>
        <begin position="292"/>
        <end position="307"/>
    </location>
</feature>
<feature type="compositionally biased region" description="Low complexity" evidence="1">
    <location>
        <begin position="91"/>
        <end position="102"/>
    </location>
</feature>
<dbReference type="GeneID" id="77813726"/>
<feature type="region of interest" description="Disordered" evidence="1">
    <location>
        <begin position="197"/>
        <end position="307"/>
    </location>
</feature>
<dbReference type="EMBL" id="CP110429">
    <property type="protein sequence ID" value="WAQ88477.1"/>
    <property type="molecule type" value="Genomic_DNA"/>
</dbReference>
<feature type="compositionally biased region" description="Polar residues" evidence="1">
    <location>
        <begin position="1"/>
        <end position="10"/>
    </location>
</feature>
<accession>A0ABY7CVK8</accession>
<evidence type="ECO:0000313" key="3">
    <source>
        <dbReference type="Proteomes" id="UP001164743"/>
    </source>
</evidence>